<feature type="region of interest" description="Disordered" evidence="1">
    <location>
        <begin position="74"/>
        <end position="143"/>
    </location>
</feature>
<name>A0A7J8E7Z4_ROUAE</name>
<dbReference type="EMBL" id="JACASE010000010">
    <property type="protein sequence ID" value="KAF6431588.1"/>
    <property type="molecule type" value="Genomic_DNA"/>
</dbReference>
<comment type="caution">
    <text evidence="2">The sequence shown here is derived from an EMBL/GenBank/DDBJ whole genome shotgun (WGS) entry which is preliminary data.</text>
</comment>
<gene>
    <name evidence="2" type="ORF">HJG63_008099</name>
</gene>
<reference evidence="2 3" key="1">
    <citation type="journal article" date="2020" name="Nature">
        <title>Six reference-quality genomes reveal evolution of bat adaptations.</title>
        <authorList>
            <person name="Jebb D."/>
            <person name="Huang Z."/>
            <person name="Pippel M."/>
            <person name="Hughes G.M."/>
            <person name="Lavrichenko K."/>
            <person name="Devanna P."/>
            <person name="Winkler S."/>
            <person name="Jermiin L.S."/>
            <person name="Skirmuntt E.C."/>
            <person name="Katzourakis A."/>
            <person name="Burkitt-Gray L."/>
            <person name="Ray D.A."/>
            <person name="Sullivan K.A.M."/>
            <person name="Roscito J.G."/>
            <person name="Kirilenko B.M."/>
            <person name="Davalos L.M."/>
            <person name="Corthals A.P."/>
            <person name="Power M.L."/>
            <person name="Jones G."/>
            <person name="Ransome R.D."/>
            <person name="Dechmann D.K.N."/>
            <person name="Locatelli A.G."/>
            <person name="Puechmaille S.J."/>
            <person name="Fedrigo O."/>
            <person name="Jarvis E.D."/>
            <person name="Hiller M."/>
            <person name="Vernes S.C."/>
            <person name="Myers E.W."/>
            <person name="Teeling E.C."/>
        </authorList>
    </citation>
    <scope>NUCLEOTIDE SEQUENCE [LARGE SCALE GENOMIC DNA]</scope>
    <source>
        <strain evidence="2">MRouAeg1</strain>
        <tissue evidence="2">Muscle</tissue>
    </source>
</reference>
<accession>A0A7J8E7Z4</accession>
<dbReference type="Proteomes" id="UP000593571">
    <property type="component" value="Unassembled WGS sequence"/>
</dbReference>
<feature type="compositionally biased region" description="Low complexity" evidence="1">
    <location>
        <begin position="100"/>
        <end position="110"/>
    </location>
</feature>
<keyword evidence="3" id="KW-1185">Reference proteome</keyword>
<feature type="region of interest" description="Disordered" evidence="1">
    <location>
        <begin position="1"/>
        <end position="25"/>
    </location>
</feature>
<organism evidence="2 3">
    <name type="scientific">Rousettus aegyptiacus</name>
    <name type="common">Egyptian fruit bat</name>
    <name type="synonym">Pteropus aegyptiacus</name>
    <dbReference type="NCBI Taxonomy" id="9407"/>
    <lineage>
        <taxon>Eukaryota</taxon>
        <taxon>Metazoa</taxon>
        <taxon>Chordata</taxon>
        <taxon>Craniata</taxon>
        <taxon>Vertebrata</taxon>
        <taxon>Euteleostomi</taxon>
        <taxon>Mammalia</taxon>
        <taxon>Eutheria</taxon>
        <taxon>Laurasiatheria</taxon>
        <taxon>Chiroptera</taxon>
        <taxon>Yinpterochiroptera</taxon>
        <taxon>Pteropodoidea</taxon>
        <taxon>Pteropodidae</taxon>
        <taxon>Rousettinae</taxon>
        <taxon>Rousettus</taxon>
    </lineage>
</organism>
<evidence type="ECO:0000313" key="2">
    <source>
        <dbReference type="EMBL" id="KAF6431588.1"/>
    </source>
</evidence>
<proteinExistence type="predicted"/>
<evidence type="ECO:0000256" key="1">
    <source>
        <dbReference type="SAM" id="MobiDB-lite"/>
    </source>
</evidence>
<dbReference type="AlphaFoldDB" id="A0A7J8E7Z4"/>
<evidence type="ECO:0000313" key="3">
    <source>
        <dbReference type="Proteomes" id="UP000593571"/>
    </source>
</evidence>
<sequence>MSQMGTPRPQGGRGTVGHGPGVCPSPPLLPKSWGSWVLSPEVTCKLAPRLKTLGTAGPRGQCVELAQVGWAGSGFSGPLPQPLAPRPALRSLQRHPRAAPRPAVYPACPASVRHTGPARGQGQCGGPWARPPPPSSPVPAGSRPCDLRPLDFILSAIRVGFLP</sequence>
<protein>
    <submittedName>
        <fullName evidence="2">Uncharacterized protein</fullName>
    </submittedName>
</protein>
<feature type="compositionally biased region" description="Gly residues" evidence="1">
    <location>
        <begin position="11"/>
        <end position="20"/>
    </location>
</feature>